<evidence type="ECO:0000256" key="4">
    <source>
        <dbReference type="ARBA" id="ARBA00023014"/>
    </source>
</evidence>
<evidence type="ECO:0000313" key="8">
    <source>
        <dbReference type="Proteomes" id="UP000186922"/>
    </source>
</evidence>
<dbReference type="InterPro" id="IPR052950">
    <property type="entry name" value="CISD"/>
</dbReference>
<protein>
    <recommendedName>
        <fullName evidence="6">Iron-binding zinc finger CDGSH type domain-containing protein</fullName>
    </recommendedName>
</protein>
<dbReference type="AlphaFoldDB" id="A0A1D1VMH7"/>
<evidence type="ECO:0000313" key="7">
    <source>
        <dbReference type="EMBL" id="GAV02131.1"/>
    </source>
</evidence>
<organism evidence="7 8">
    <name type="scientific">Ramazzottius varieornatus</name>
    <name type="common">Water bear</name>
    <name type="synonym">Tardigrade</name>
    <dbReference type="NCBI Taxonomy" id="947166"/>
    <lineage>
        <taxon>Eukaryota</taxon>
        <taxon>Metazoa</taxon>
        <taxon>Ecdysozoa</taxon>
        <taxon>Tardigrada</taxon>
        <taxon>Eutardigrada</taxon>
        <taxon>Parachela</taxon>
        <taxon>Hypsibioidea</taxon>
        <taxon>Ramazzottiidae</taxon>
        <taxon>Ramazzottius</taxon>
    </lineage>
</organism>
<evidence type="ECO:0000259" key="6">
    <source>
        <dbReference type="SMART" id="SM00704"/>
    </source>
</evidence>
<dbReference type="InterPro" id="IPR018967">
    <property type="entry name" value="FeS-contain_CDGSH-typ"/>
</dbReference>
<name>A0A1D1VMH7_RAMVA</name>
<evidence type="ECO:0000256" key="1">
    <source>
        <dbReference type="ARBA" id="ARBA00022714"/>
    </source>
</evidence>
<feature type="domain" description="Iron-binding zinc finger CDGSH type" evidence="6">
    <location>
        <begin position="118"/>
        <end position="154"/>
    </location>
</feature>
<comment type="caution">
    <text evidence="7">The sequence shown here is derived from an EMBL/GenBank/DDBJ whole genome shotgun (WGS) entry which is preliminary data.</text>
</comment>
<keyword evidence="2" id="KW-0479">Metal-binding</keyword>
<evidence type="ECO:0000256" key="2">
    <source>
        <dbReference type="ARBA" id="ARBA00022723"/>
    </source>
</evidence>
<dbReference type="STRING" id="947166.A0A1D1VMH7"/>
<evidence type="ECO:0000256" key="3">
    <source>
        <dbReference type="ARBA" id="ARBA00023004"/>
    </source>
</evidence>
<keyword evidence="8" id="KW-1185">Reference proteome</keyword>
<comment type="cofactor">
    <cofactor evidence="5">
        <name>[2Fe-2S] cluster</name>
        <dbReference type="ChEBI" id="CHEBI:190135"/>
    </cofactor>
</comment>
<sequence length="160" mass="18542">MLLESLGRGLQRSSTLVPNQSRLLTPSSGQSLRIQARRTIRYDEYLEMEKWQHTRRREDVETSLGSYQTDKGKIYSKHPFRFTVEYGKKYSWCSCGYAHAQPFCDGACTKPWVQNGLKPVTFLSHETKDVWFCNCKQTGKKPWCDNTCETPAVKDARDAY</sequence>
<dbReference type="EMBL" id="BDGG01000008">
    <property type="protein sequence ID" value="GAV02131.1"/>
    <property type="molecule type" value="Genomic_DNA"/>
</dbReference>
<dbReference type="PANTHER" id="PTHR46491">
    <property type="entry name" value="CDGSH IRON SULFUR DOMAIN PROTEIN HOMOLOG"/>
    <property type="match status" value="1"/>
</dbReference>
<keyword evidence="3" id="KW-0408">Iron</keyword>
<dbReference type="GO" id="GO:0005739">
    <property type="term" value="C:mitochondrion"/>
    <property type="evidence" value="ECO:0007669"/>
    <property type="project" value="TreeGrafter"/>
</dbReference>
<keyword evidence="1" id="KW-0001">2Fe-2S</keyword>
<dbReference type="InterPro" id="IPR042216">
    <property type="entry name" value="MitoNEET_CISD"/>
</dbReference>
<reference evidence="7 8" key="1">
    <citation type="journal article" date="2016" name="Nat. Commun.">
        <title>Extremotolerant tardigrade genome and improved radiotolerance of human cultured cells by tardigrade-unique protein.</title>
        <authorList>
            <person name="Hashimoto T."/>
            <person name="Horikawa D.D."/>
            <person name="Saito Y."/>
            <person name="Kuwahara H."/>
            <person name="Kozuka-Hata H."/>
            <person name="Shin-I T."/>
            <person name="Minakuchi Y."/>
            <person name="Ohishi K."/>
            <person name="Motoyama A."/>
            <person name="Aizu T."/>
            <person name="Enomoto A."/>
            <person name="Kondo K."/>
            <person name="Tanaka S."/>
            <person name="Hara Y."/>
            <person name="Koshikawa S."/>
            <person name="Sagara H."/>
            <person name="Miura T."/>
            <person name="Yokobori S."/>
            <person name="Miyagawa K."/>
            <person name="Suzuki Y."/>
            <person name="Kubo T."/>
            <person name="Oyama M."/>
            <person name="Kohara Y."/>
            <person name="Fujiyama A."/>
            <person name="Arakawa K."/>
            <person name="Katayama T."/>
            <person name="Toyoda A."/>
            <person name="Kunieda T."/>
        </authorList>
    </citation>
    <scope>NUCLEOTIDE SEQUENCE [LARGE SCALE GENOMIC DNA]</scope>
    <source>
        <strain evidence="7 8">YOKOZUNA-1</strain>
    </source>
</reference>
<gene>
    <name evidence="7" type="primary">RvY_12733-1</name>
    <name evidence="7" type="synonym">RvY_12733.1</name>
    <name evidence="7" type="ORF">RvY_12733</name>
</gene>
<feature type="domain" description="Iron-binding zinc finger CDGSH type" evidence="6">
    <location>
        <begin position="77"/>
        <end position="114"/>
    </location>
</feature>
<dbReference type="Gene3D" id="3.40.5.90">
    <property type="entry name" value="CDGSH iron-sulfur domain, mitoNEET-type"/>
    <property type="match status" value="2"/>
</dbReference>
<proteinExistence type="predicted"/>
<evidence type="ECO:0000256" key="5">
    <source>
        <dbReference type="ARBA" id="ARBA00034078"/>
    </source>
</evidence>
<dbReference type="Proteomes" id="UP000186922">
    <property type="component" value="Unassembled WGS sequence"/>
</dbReference>
<dbReference type="OrthoDB" id="15717at2759"/>
<dbReference type="SMART" id="SM00704">
    <property type="entry name" value="ZnF_CDGSH"/>
    <property type="match status" value="2"/>
</dbReference>
<dbReference type="PANTHER" id="PTHR46491:SF3">
    <property type="entry name" value="CDGSH IRON-SULFUR DOMAIN-CONTAINING PROTEIN 3, MITOCHONDRIAL"/>
    <property type="match status" value="1"/>
</dbReference>
<keyword evidence="4" id="KW-0411">Iron-sulfur</keyword>
<dbReference type="GO" id="GO:0051537">
    <property type="term" value="F:2 iron, 2 sulfur cluster binding"/>
    <property type="evidence" value="ECO:0007669"/>
    <property type="project" value="UniProtKB-KW"/>
</dbReference>
<dbReference type="GO" id="GO:0046872">
    <property type="term" value="F:metal ion binding"/>
    <property type="evidence" value="ECO:0007669"/>
    <property type="project" value="UniProtKB-KW"/>
</dbReference>
<accession>A0A1D1VMH7</accession>